<dbReference type="PROSITE" id="PS50110">
    <property type="entry name" value="RESPONSE_REGULATORY"/>
    <property type="match status" value="1"/>
</dbReference>
<protein>
    <submittedName>
        <fullName evidence="4">CheY chemotaxis protein or a CheY-like REC (Receiver) domain</fullName>
    </submittedName>
</protein>
<sequence>MKKIRTVLVIDDDPINNVICKTLIHTLHFSEVVHSFVRAKEALEYLKDAIENQPDKIPQVIFLDVNMPEMDGWEFLEEYDKLPTDFKESCQLYMLSSSVNREDMRKSEHYKYIRDFIQKPLSPVSLEDVQNSFNLEQKAQG</sequence>
<dbReference type="Proteomes" id="UP000199513">
    <property type="component" value="Unassembled WGS sequence"/>
</dbReference>
<dbReference type="PANTHER" id="PTHR44591">
    <property type="entry name" value="STRESS RESPONSE REGULATOR PROTEIN 1"/>
    <property type="match status" value="1"/>
</dbReference>
<proteinExistence type="predicted"/>
<name>A0A1I2FHM2_9BACT</name>
<dbReference type="AlphaFoldDB" id="A0A1I2FHM2"/>
<keyword evidence="5" id="KW-1185">Reference proteome</keyword>
<dbReference type="RefSeq" id="WP_091544204.1">
    <property type="nucleotide sequence ID" value="NZ_FONY01000014.1"/>
</dbReference>
<dbReference type="SUPFAM" id="SSF52172">
    <property type="entry name" value="CheY-like"/>
    <property type="match status" value="1"/>
</dbReference>
<dbReference type="InterPro" id="IPR050595">
    <property type="entry name" value="Bact_response_regulator"/>
</dbReference>
<evidence type="ECO:0000313" key="5">
    <source>
        <dbReference type="Proteomes" id="UP000199513"/>
    </source>
</evidence>
<evidence type="ECO:0000256" key="1">
    <source>
        <dbReference type="ARBA" id="ARBA00022553"/>
    </source>
</evidence>
<organism evidence="4 5">
    <name type="scientific">Thermoflexibacter ruber</name>
    <dbReference type="NCBI Taxonomy" id="1003"/>
    <lineage>
        <taxon>Bacteria</taxon>
        <taxon>Pseudomonadati</taxon>
        <taxon>Bacteroidota</taxon>
        <taxon>Cytophagia</taxon>
        <taxon>Cytophagales</taxon>
        <taxon>Thermoflexibacteraceae</taxon>
        <taxon>Thermoflexibacter</taxon>
    </lineage>
</organism>
<evidence type="ECO:0000313" key="4">
    <source>
        <dbReference type="EMBL" id="SFF04775.1"/>
    </source>
</evidence>
<dbReference type="InterPro" id="IPR011006">
    <property type="entry name" value="CheY-like_superfamily"/>
</dbReference>
<dbReference type="GO" id="GO:0000160">
    <property type="term" value="P:phosphorelay signal transduction system"/>
    <property type="evidence" value="ECO:0007669"/>
    <property type="project" value="InterPro"/>
</dbReference>
<evidence type="ECO:0000259" key="3">
    <source>
        <dbReference type="PROSITE" id="PS50110"/>
    </source>
</evidence>
<evidence type="ECO:0000256" key="2">
    <source>
        <dbReference type="PROSITE-ProRule" id="PRU00169"/>
    </source>
</evidence>
<dbReference type="SMART" id="SM00448">
    <property type="entry name" value="REC"/>
    <property type="match status" value="1"/>
</dbReference>
<dbReference type="STRING" id="1003.SAMN04488541_10146"/>
<feature type="domain" description="Response regulatory" evidence="3">
    <location>
        <begin position="6"/>
        <end position="134"/>
    </location>
</feature>
<keyword evidence="1 2" id="KW-0597">Phosphoprotein</keyword>
<dbReference type="Pfam" id="PF00072">
    <property type="entry name" value="Response_reg"/>
    <property type="match status" value="1"/>
</dbReference>
<dbReference type="EMBL" id="FONY01000014">
    <property type="protein sequence ID" value="SFF04775.1"/>
    <property type="molecule type" value="Genomic_DNA"/>
</dbReference>
<reference evidence="4 5" key="1">
    <citation type="submission" date="2016-10" db="EMBL/GenBank/DDBJ databases">
        <authorList>
            <person name="de Groot N.N."/>
        </authorList>
    </citation>
    <scope>NUCLEOTIDE SEQUENCE [LARGE SCALE GENOMIC DNA]</scope>
    <source>
        <strain>GEY</strain>
        <strain evidence="5">DSM 9560</strain>
    </source>
</reference>
<dbReference type="OrthoDB" id="1524091at2"/>
<feature type="modified residue" description="4-aspartylphosphate" evidence="2">
    <location>
        <position position="64"/>
    </location>
</feature>
<accession>A0A1I2FHM2</accession>
<dbReference type="PANTHER" id="PTHR44591:SF3">
    <property type="entry name" value="RESPONSE REGULATORY DOMAIN-CONTAINING PROTEIN"/>
    <property type="match status" value="1"/>
</dbReference>
<dbReference type="Gene3D" id="3.40.50.2300">
    <property type="match status" value="1"/>
</dbReference>
<dbReference type="InterPro" id="IPR001789">
    <property type="entry name" value="Sig_transdc_resp-reg_receiver"/>
</dbReference>
<gene>
    <name evidence="4" type="ORF">SAMN04488541_10146</name>
</gene>